<keyword evidence="1" id="KW-0547">Nucleotide-binding</keyword>
<dbReference type="Gene3D" id="3.40.50.300">
    <property type="entry name" value="P-loop containing nucleotide triphosphate hydrolases"/>
    <property type="match status" value="1"/>
</dbReference>
<organism evidence="5 6">
    <name type="scientific">Nonomuraea phyllanthi</name>
    <dbReference type="NCBI Taxonomy" id="2219224"/>
    <lineage>
        <taxon>Bacteria</taxon>
        <taxon>Bacillati</taxon>
        <taxon>Actinomycetota</taxon>
        <taxon>Actinomycetes</taxon>
        <taxon>Streptosporangiales</taxon>
        <taxon>Streptosporangiaceae</taxon>
        <taxon>Nonomuraea</taxon>
    </lineage>
</organism>
<dbReference type="InterPro" id="IPR006500">
    <property type="entry name" value="Helicase_put_C_phage/plasmid"/>
</dbReference>
<evidence type="ECO:0000313" key="5">
    <source>
        <dbReference type="EMBL" id="KAB8196231.1"/>
    </source>
</evidence>
<name>A0A5C4WU80_9ACTN</name>
<feature type="compositionally biased region" description="Basic residues" evidence="4">
    <location>
        <begin position="32"/>
        <end position="44"/>
    </location>
</feature>
<accession>A0A5C4WU80</accession>
<keyword evidence="2" id="KW-0378">Hydrolase</keyword>
<protein>
    <submittedName>
        <fullName evidence="5">Uncharacterized protein</fullName>
    </submittedName>
</protein>
<keyword evidence="6" id="KW-1185">Reference proteome</keyword>
<feature type="compositionally biased region" description="Basic residues" evidence="4">
    <location>
        <begin position="1"/>
        <end position="18"/>
    </location>
</feature>
<gene>
    <name evidence="5" type="ORF">FH608_005495</name>
</gene>
<dbReference type="Pfam" id="PF08706">
    <property type="entry name" value="D5_N"/>
    <property type="match status" value="1"/>
</dbReference>
<dbReference type="Proteomes" id="UP000312512">
    <property type="component" value="Unassembled WGS sequence"/>
</dbReference>
<dbReference type="InterPro" id="IPR014015">
    <property type="entry name" value="Helicase_SF3_DNA-vir"/>
</dbReference>
<feature type="compositionally biased region" description="Basic residues" evidence="4">
    <location>
        <begin position="67"/>
        <end position="79"/>
    </location>
</feature>
<dbReference type="EMBL" id="VDLX02000002">
    <property type="protein sequence ID" value="KAB8196231.1"/>
    <property type="molecule type" value="Genomic_DNA"/>
</dbReference>
<feature type="region of interest" description="Disordered" evidence="4">
    <location>
        <begin position="1"/>
        <end position="44"/>
    </location>
</feature>
<reference evidence="5 6" key="1">
    <citation type="submission" date="2019-10" db="EMBL/GenBank/DDBJ databases">
        <title>Nonomuraea sp. nov., isolated from Phyllanthus amarus.</title>
        <authorList>
            <person name="Klykleung N."/>
            <person name="Tanasupawat S."/>
        </authorList>
    </citation>
    <scope>NUCLEOTIDE SEQUENCE [LARGE SCALE GENOMIC DNA]</scope>
    <source>
        <strain evidence="5 6">PA1-10</strain>
    </source>
</reference>
<evidence type="ECO:0000256" key="2">
    <source>
        <dbReference type="ARBA" id="ARBA00022801"/>
    </source>
</evidence>
<evidence type="ECO:0000313" key="6">
    <source>
        <dbReference type="Proteomes" id="UP000312512"/>
    </source>
</evidence>
<keyword evidence="3" id="KW-0067">ATP-binding</keyword>
<dbReference type="GO" id="GO:0016787">
    <property type="term" value="F:hydrolase activity"/>
    <property type="evidence" value="ECO:0007669"/>
    <property type="project" value="UniProtKB-KW"/>
</dbReference>
<dbReference type="GO" id="GO:0005524">
    <property type="term" value="F:ATP binding"/>
    <property type="evidence" value="ECO:0007669"/>
    <property type="project" value="UniProtKB-KW"/>
</dbReference>
<dbReference type="OrthoDB" id="9763644at2"/>
<dbReference type="AlphaFoldDB" id="A0A5C4WU80"/>
<evidence type="ECO:0000256" key="4">
    <source>
        <dbReference type="SAM" id="MobiDB-lite"/>
    </source>
</evidence>
<dbReference type="SMART" id="SM00885">
    <property type="entry name" value="D5_N"/>
    <property type="match status" value="1"/>
</dbReference>
<dbReference type="InterPro" id="IPR014818">
    <property type="entry name" value="Phage/plasmid_primase_P4_C"/>
</dbReference>
<dbReference type="PROSITE" id="PS51206">
    <property type="entry name" value="SF3_HELICASE_1"/>
    <property type="match status" value="1"/>
</dbReference>
<proteinExistence type="predicted"/>
<evidence type="ECO:0000256" key="1">
    <source>
        <dbReference type="ARBA" id="ARBA00022741"/>
    </source>
</evidence>
<feature type="compositionally biased region" description="Acidic residues" evidence="4">
    <location>
        <begin position="106"/>
        <end position="120"/>
    </location>
</feature>
<evidence type="ECO:0000256" key="3">
    <source>
        <dbReference type="ARBA" id="ARBA00022840"/>
    </source>
</evidence>
<dbReference type="InterPro" id="IPR051620">
    <property type="entry name" value="ORF904-like_C"/>
</dbReference>
<dbReference type="PANTHER" id="PTHR35372">
    <property type="entry name" value="ATP BINDING PROTEIN-RELATED"/>
    <property type="match status" value="1"/>
</dbReference>
<dbReference type="NCBIfam" id="TIGR01613">
    <property type="entry name" value="primase_Cterm"/>
    <property type="match status" value="1"/>
</dbReference>
<sequence length="601" mass="67579">MGRHPRTPRLAAHPHLRPGARLDPARQEHRALSHHRPQRRRQPVRVQQLHHLRYGEALLQVHRLHAARARRQLRQRRPRAPPPGVGGERPRDDFSGLLTDPPKGDSDEEKDEEEDRDDDFSFLLGEDGNLATVHPIRPKTEAQPQDVAESTYRYSEDRNALALIVRFGDVIRYCPDRSRWLAWDGRRWQWCESGGGIVAEYAKKIARSLPEHENIDRKYKASSLSARGINACLTLARSDKRVMVPYSALDAHPWELNTPGGIIDLRTGKLLPSDPAKLHTRMTRATPDFEADLGRWGEFLTDTFGDEQPLIDYMQRLVGYSAIGEVGPHILPFCFGSGGNGKGVFLEACAYVLGDYSGKAPRGFLTVKASDPHPQEIAKLAGARMVLCSETNEGDKFDESKVKELTGGDSLTGHFMRENDFTFIPSHTLWLMGNNKPSVRSGGRSFWRRLRLIGFEHEVPEGEAVDDLQGILARDHGAVMLAWIARGAAAYAAQGLAEPKSVTDATAEYQKEQETVDRFVEERCHIGGGDRVTVKVSVLYAAYEKWCGIERCEPVTKTSFTLKLKKYGIESKPLGKNRDKTYTNVGLIPDEDQQNADEWFK</sequence>
<comment type="caution">
    <text evidence="5">The sequence shown here is derived from an EMBL/GenBank/DDBJ whole genome shotgun (WGS) entry which is preliminary data.</text>
</comment>
<dbReference type="InterPro" id="IPR027417">
    <property type="entry name" value="P-loop_NTPase"/>
</dbReference>
<feature type="region of interest" description="Disordered" evidence="4">
    <location>
        <begin position="67"/>
        <end position="151"/>
    </location>
</feature>
<dbReference type="PANTHER" id="PTHR35372:SF2">
    <property type="entry name" value="SF3 HELICASE DOMAIN-CONTAINING PROTEIN"/>
    <property type="match status" value="1"/>
</dbReference>